<reference evidence="2 3" key="1">
    <citation type="submission" date="2014-11" db="EMBL/GenBank/DDBJ databases">
        <authorList>
            <person name="Park G.-S."/>
            <person name="Hong S.-J."/>
            <person name="Jung B.K."/>
            <person name="Khan A.R."/>
            <person name="Kwak Y."/>
            <person name="Shin J.-H."/>
        </authorList>
    </citation>
    <scope>NUCLEOTIDE SEQUENCE [LARGE SCALE GENOMIC DNA]</scope>
    <source>
        <strain evidence="2 3">DSM 27622</strain>
    </source>
</reference>
<dbReference type="SUPFAM" id="SSF51206">
    <property type="entry name" value="cAMP-binding domain-like"/>
    <property type="match status" value="1"/>
</dbReference>
<name>A0A0G3MA48_CHRGL</name>
<dbReference type="PATRIC" id="fig|1324352.5.peg.3376"/>
<dbReference type="CDD" id="cd00038">
    <property type="entry name" value="CAP_ED"/>
    <property type="match status" value="1"/>
</dbReference>
<accession>A0A0G3MA48</accession>
<dbReference type="STRING" id="1324352.OK18_16170"/>
<evidence type="ECO:0000313" key="2">
    <source>
        <dbReference type="EMBL" id="AKK73937.1"/>
    </source>
</evidence>
<evidence type="ECO:0000259" key="1">
    <source>
        <dbReference type="PROSITE" id="PS50042"/>
    </source>
</evidence>
<gene>
    <name evidence="2" type="ORF">OK18_16170</name>
</gene>
<dbReference type="PROSITE" id="PS50042">
    <property type="entry name" value="CNMP_BINDING_3"/>
    <property type="match status" value="1"/>
</dbReference>
<sequence length="177" mass="20826">MQIPDIKSFLHTAPHLFREVQYPAKKVLLEEGQVSANMFLVKSGALREYFYKDGKELTLEFITENQAVASFDSFVNGTPSDFLIETLEPSVVYELHYKAFRQLLENPGFQQTFNTLFYKRFSEISKRLMSFIKDSPQERYKQLLKKRPEILLRFPQHYIASYLGITSVSLSRIRNRR</sequence>
<dbReference type="AlphaFoldDB" id="A0A0G3MA48"/>
<dbReference type="Pfam" id="PF00027">
    <property type="entry name" value="cNMP_binding"/>
    <property type="match status" value="1"/>
</dbReference>
<dbReference type="OrthoDB" id="663011at2"/>
<dbReference type="RefSeq" id="WP_082129214.1">
    <property type="nucleotide sequence ID" value="NZ_CP009928.1"/>
</dbReference>
<proteinExistence type="predicted"/>
<dbReference type="Proteomes" id="UP000035213">
    <property type="component" value="Chromosome"/>
</dbReference>
<organism evidence="2 3">
    <name type="scientific">Chryseobacterium gallinarum</name>
    <dbReference type="NCBI Taxonomy" id="1324352"/>
    <lineage>
        <taxon>Bacteria</taxon>
        <taxon>Pseudomonadati</taxon>
        <taxon>Bacteroidota</taxon>
        <taxon>Flavobacteriia</taxon>
        <taxon>Flavobacteriales</taxon>
        <taxon>Weeksellaceae</taxon>
        <taxon>Chryseobacterium group</taxon>
        <taxon>Chryseobacterium</taxon>
    </lineage>
</organism>
<dbReference type="Gene3D" id="2.60.120.10">
    <property type="entry name" value="Jelly Rolls"/>
    <property type="match status" value="1"/>
</dbReference>
<dbReference type="KEGG" id="cgn:OK18_16170"/>
<dbReference type="InterPro" id="IPR000595">
    <property type="entry name" value="cNMP-bd_dom"/>
</dbReference>
<dbReference type="InterPro" id="IPR018490">
    <property type="entry name" value="cNMP-bd_dom_sf"/>
</dbReference>
<dbReference type="EMBL" id="CP009928">
    <property type="protein sequence ID" value="AKK73937.1"/>
    <property type="molecule type" value="Genomic_DNA"/>
</dbReference>
<protein>
    <recommendedName>
        <fullName evidence="1">Cyclic nucleotide-binding domain-containing protein</fullName>
    </recommendedName>
</protein>
<dbReference type="InterPro" id="IPR014710">
    <property type="entry name" value="RmlC-like_jellyroll"/>
</dbReference>
<feature type="domain" description="Cyclic nucleotide-binding" evidence="1">
    <location>
        <begin position="17"/>
        <end position="104"/>
    </location>
</feature>
<evidence type="ECO:0000313" key="3">
    <source>
        <dbReference type="Proteomes" id="UP000035213"/>
    </source>
</evidence>